<keyword evidence="6" id="KW-0472">Membrane</keyword>
<evidence type="ECO:0000256" key="2">
    <source>
        <dbReference type="ARBA" id="ARBA00022741"/>
    </source>
</evidence>
<dbReference type="Gene3D" id="3.30.200.20">
    <property type="entry name" value="Phosphorylase Kinase, domain 1"/>
    <property type="match status" value="1"/>
</dbReference>
<evidence type="ECO:0000256" key="6">
    <source>
        <dbReference type="SAM" id="Phobius"/>
    </source>
</evidence>
<keyword evidence="4 5" id="KW-0067">ATP-binding</keyword>
<evidence type="ECO:0000259" key="7">
    <source>
        <dbReference type="PROSITE" id="PS50011"/>
    </source>
</evidence>
<dbReference type="InterPro" id="IPR000719">
    <property type="entry name" value="Prot_kinase_dom"/>
</dbReference>
<name>A0A5S9IIP6_UABAM</name>
<accession>A0A5S9IIP6</accession>
<dbReference type="InterPro" id="IPR011009">
    <property type="entry name" value="Kinase-like_dom_sf"/>
</dbReference>
<feature type="transmembrane region" description="Helical" evidence="6">
    <location>
        <begin position="276"/>
        <end position="295"/>
    </location>
</feature>
<dbReference type="KEGG" id="uam:UABAM_00902"/>
<dbReference type="PANTHER" id="PTHR43289:SF34">
    <property type="entry name" value="SERINE_THREONINE-PROTEIN KINASE YBDM-RELATED"/>
    <property type="match status" value="1"/>
</dbReference>
<feature type="domain" description="Protein kinase" evidence="7">
    <location>
        <begin position="8"/>
        <end position="265"/>
    </location>
</feature>
<evidence type="ECO:0000256" key="1">
    <source>
        <dbReference type="ARBA" id="ARBA00022679"/>
    </source>
</evidence>
<proteinExistence type="predicted"/>
<evidence type="ECO:0000256" key="5">
    <source>
        <dbReference type="PROSITE-ProRule" id="PRU10141"/>
    </source>
</evidence>
<dbReference type="PROSITE" id="PS00108">
    <property type="entry name" value="PROTEIN_KINASE_ST"/>
    <property type="match status" value="1"/>
</dbReference>
<keyword evidence="6" id="KW-1133">Transmembrane helix</keyword>
<protein>
    <submittedName>
        <fullName evidence="8">Protein kinase</fullName>
    </submittedName>
</protein>
<keyword evidence="2 5" id="KW-0547">Nucleotide-binding</keyword>
<dbReference type="InterPro" id="IPR008271">
    <property type="entry name" value="Ser/Thr_kinase_AS"/>
</dbReference>
<dbReference type="InterPro" id="IPR017441">
    <property type="entry name" value="Protein_kinase_ATP_BS"/>
</dbReference>
<dbReference type="GO" id="GO:0004674">
    <property type="term" value="F:protein serine/threonine kinase activity"/>
    <property type="evidence" value="ECO:0007669"/>
    <property type="project" value="TreeGrafter"/>
</dbReference>
<dbReference type="SMART" id="SM00220">
    <property type="entry name" value="S_TKc"/>
    <property type="match status" value="1"/>
</dbReference>
<dbReference type="AlphaFoldDB" id="A0A5S9IIP6"/>
<dbReference type="EMBL" id="AP019860">
    <property type="protein sequence ID" value="BBM82559.1"/>
    <property type="molecule type" value="Genomic_DNA"/>
</dbReference>
<gene>
    <name evidence="8" type="ORF">UABAM_00902</name>
</gene>
<dbReference type="CDD" id="cd14014">
    <property type="entry name" value="STKc_PknB_like"/>
    <property type="match status" value="1"/>
</dbReference>
<dbReference type="PROSITE" id="PS50011">
    <property type="entry name" value="PROTEIN_KINASE_DOM"/>
    <property type="match status" value="1"/>
</dbReference>
<dbReference type="PROSITE" id="PS00107">
    <property type="entry name" value="PROTEIN_KINASE_ATP"/>
    <property type="match status" value="1"/>
</dbReference>
<dbReference type="GO" id="GO:0005524">
    <property type="term" value="F:ATP binding"/>
    <property type="evidence" value="ECO:0007669"/>
    <property type="project" value="UniProtKB-UniRule"/>
</dbReference>
<keyword evidence="3 8" id="KW-0418">Kinase</keyword>
<feature type="binding site" evidence="5">
    <location>
        <position position="37"/>
    </location>
    <ligand>
        <name>ATP</name>
        <dbReference type="ChEBI" id="CHEBI:30616"/>
    </ligand>
</feature>
<sequence length="449" mass="51218">MKQNDTPFQVEKMIGQGGMGRVYKVFDKVLQREVALKVMAGDATKKSRVQRFYREAEATAKLKHPNIIQLYNFGEYQGKPYFTMELIHGEHLKKYVTDNRLNFKQIAEILIQVAAAIDYAHSRGVIHRDLKPENIMMDNGVPKVMDFGLAKLNTATRRISRTGEGLGTLSYMPPEQMLGQKVGPYTDIYAIGVILYELLTGKLPFSGSTNKMITEITSKTPVRPKLLTEKVPKDLEIICLKCLQKKPVKRYQSAQLLAEDLERFAKNEPLTTRENYLLPSVIAAVVGCIFLIFAIRTQASPSTISTTSKSQQKPEKKTNISPLLKPFYNKPDFPDIRNILQQFLDKEYIVVDINKINDTYYFLSTTPASEIAIRNIANNYDSQLALFHPQMDTKTKKLIYDLLHKNKVQKCLVYNPDTNKLNIIQTGGKTIRHHGPSVHPFLYEWKAKK</sequence>
<evidence type="ECO:0000313" key="9">
    <source>
        <dbReference type="Proteomes" id="UP000326354"/>
    </source>
</evidence>
<dbReference type="RefSeq" id="WP_151966797.1">
    <property type="nucleotide sequence ID" value="NZ_AP019860.1"/>
</dbReference>
<dbReference type="Pfam" id="PF00069">
    <property type="entry name" value="Pkinase"/>
    <property type="match status" value="1"/>
</dbReference>
<keyword evidence="6" id="KW-0812">Transmembrane</keyword>
<dbReference type="SUPFAM" id="SSF56112">
    <property type="entry name" value="Protein kinase-like (PK-like)"/>
    <property type="match status" value="1"/>
</dbReference>
<dbReference type="PANTHER" id="PTHR43289">
    <property type="entry name" value="MITOGEN-ACTIVATED PROTEIN KINASE KINASE KINASE 20-RELATED"/>
    <property type="match status" value="1"/>
</dbReference>
<dbReference type="Gene3D" id="1.10.510.10">
    <property type="entry name" value="Transferase(Phosphotransferase) domain 1"/>
    <property type="match status" value="1"/>
</dbReference>
<evidence type="ECO:0000256" key="4">
    <source>
        <dbReference type="ARBA" id="ARBA00022840"/>
    </source>
</evidence>
<keyword evidence="9" id="KW-1185">Reference proteome</keyword>
<keyword evidence="1" id="KW-0808">Transferase</keyword>
<reference evidence="8 9" key="1">
    <citation type="submission" date="2019-08" db="EMBL/GenBank/DDBJ databases">
        <title>Complete genome sequence of Candidatus Uab amorphum.</title>
        <authorList>
            <person name="Shiratori T."/>
            <person name="Suzuki S."/>
            <person name="Kakizawa Y."/>
            <person name="Ishida K."/>
        </authorList>
    </citation>
    <scope>NUCLEOTIDE SEQUENCE [LARGE SCALE GENOMIC DNA]</scope>
    <source>
        <strain evidence="8 9">SRT547</strain>
    </source>
</reference>
<dbReference type="Proteomes" id="UP000326354">
    <property type="component" value="Chromosome"/>
</dbReference>
<evidence type="ECO:0000256" key="3">
    <source>
        <dbReference type="ARBA" id="ARBA00022777"/>
    </source>
</evidence>
<dbReference type="OrthoDB" id="6111975at2"/>
<organism evidence="8 9">
    <name type="scientific">Uabimicrobium amorphum</name>
    <dbReference type="NCBI Taxonomy" id="2596890"/>
    <lineage>
        <taxon>Bacteria</taxon>
        <taxon>Pseudomonadati</taxon>
        <taxon>Planctomycetota</taxon>
        <taxon>Candidatus Uabimicrobiia</taxon>
        <taxon>Candidatus Uabimicrobiales</taxon>
        <taxon>Candidatus Uabimicrobiaceae</taxon>
        <taxon>Candidatus Uabimicrobium</taxon>
    </lineage>
</organism>
<evidence type="ECO:0000313" key="8">
    <source>
        <dbReference type="EMBL" id="BBM82559.1"/>
    </source>
</evidence>